<gene>
    <name evidence="3" type="ORF">FA13DRAFT_1718714</name>
</gene>
<dbReference type="Proteomes" id="UP000298030">
    <property type="component" value="Unassembled WGS sequence"/>
</dbReference>
<keyword evidence="4" id="KW-1185">Reference proteome</keyword>
<sequence length="269" mass="30550">MPPLWASLRRWILPFGSAVLDQLKCFYLCRRSTAFDQQGMHPVRPLSAYWYRQVTTKRGSDVERKPHLRDAKAGAPLRLMLVHQMHSAKTKPSKATSKLKVRSSSSKVAKANRSRPSKRAEKLAADPDDIENFPAPPRLSIQPSQLKFLMICSVYLREAQAEGQDEEFLDQFFNRVYHPRWPIPRHEFFCEEAADHAKGVLFKFAGSVAVNMTWEEFVVLGERGLSRDKGFGEELERIRLVLRGSSGLNSLTFVQNACDGSGSNKEGDR</sequence>
<feature type="compositionally biased region" description="Basic residues" evidence="1">
    <location>
        <begin position="87"/>
        <end position="101"/>
    </location>
</feature>
<protein>
    <submittedName>
        <fullName evidence="3">Uncharacterized protein</fullName>
    </submittedName>
</protein>
<keyword evidence="2" id="KW-0732">Signal</keyword>
<comment type="caution">
    <text evidence="3">The sequence shown here is derived from an EMBL/GenBank/DDBJ whole genome shotgun (WGS) entry which is preliminary data.</text>
</comment>
<dbReference type="AlphaFoldDB" id="A0A4Y7SCT7"/>
<evidence type="ECO:0000313" key="3">
    <source>
        <dbReference type="EMBL" id="TEB19497.1"/>
    </source>
</evidence>
<name>A0A4Y7SCT7_COPMI</name>
<dbReference type="EMBL" id="QPFP01000187">
    <property type="protein sequence ID" value="TEB19497.1"/>
    <property type="molecule type" value="Genomic_DNA"/>
</dbReference>
<evidence type="ECO:0000256" key="2">
    <source>
        <dbReference type="SAM" id="SignalP"/>
    </source>
</evidence>
<evidence type="ECO:0000313" key="4">
    <source>
        <dbReference type="Proteomes" id="UP000298030"/>
    </source>
</evidence>
<reference evidence="3 4" key="1">
    <citation type="journal article" date="2019" name="Nat. Ecol. Evol.">
        <title>Megaphylogeny resolves global patterns of mushroom evolution.</title>
        <authorList>
            <person name="Varga T."/>
            <person name="Krizsan K."/>
            <person name="Foldi C."/>
            <person name="Dima B."/>
            <person name="Sanchez-Garcia M."/>
            <person name="Sanchez-Ramirez S."/>
            <person name="Szollosi G.J."/>
            <person name="Szarkandi J.G."/>
            <person name="Papp V."/>
            <person name="Albert L."/>
            <person name="Andreopoulos W."/>
            <person name="Angelini C."/>
            <person name="Antonin V."/>
            <person name="Barry K.W."/>
            <person name="Bougher N.L."/>
            <person name="Buchanan P."/>
            <person name="Buyck B."/>
            <person name="Bense V."/>
            <person name="Catcheside P."/>
            <person name="Chovatia M."/>
            <person name="Cooper J."/>
            <person name="Damon W."/>
            <person name="Desjardin D."/>
            <person name="Finy P."/>
            <person name="Geml J."/>
            <person name="Haridas S."/>
            <person name="Hughes K."/>
            <person name="Justo A."/>
            <person name="Karasinski D."/>
            <person name="Kautmanova I."/>
            <person name="Kiss B."/>
            <person name="Kocsube S."/>
            <person name="Kotiranta H."/>
            <person name="LaButti K.M."/>
            <person name="Lechner B.E."/>
            <person name="Liimatainen K."/>
            <person name="Lipzen A."/>
            <person name="Lukacs Z."/>
            <person name="Mihaltcheva S."/>
            <person name="Morgado L.N."/>
            <person name="Niskanen T."/>
            <person name="Noordeloos M.E."/>
            <person name="Ohm R.A."/>
            <person name="Ortiz-Santana B."/>
            <person name="Ovrebo C."/>
            <person name="Racz N."/>
            <person name="Riley R."/>
            <person name="Savchenko A."/>
            <person name="Shiryaev A."/>
            <person name="Soop K."/>
            <person name="Spirin V."/>
            <person name="Szebenyi C."/>
            <person name="Tomsovsky M."/>
            <person name="Tulloss R.E."/>
            <person name="Uehling J."/>
            <person name="Grigoriev I.V."/>
            <person name="Vagvolgyi C."/>
            <person name="Papp T."/>
            <person name="Martin F.M."/>
            <person name="Miettinen O."/>
            <person name="Hibbett D.S."/>
            <person name="Nagy L.G."/>
        </authorList>
    </citation>
    <scope>NUCLEOTIDE SEQUENCE [LARGE SCALE GENOMIC DNA]</scope>
    <source>
        <strain evidence="3 4">FP101781</strain>
    </source>
</reference>
<feature type="region of interest" description="Disordered" evidence="1">
    <location>
        <begin position="87"/>
        <end position="137"/>
    </location>
</feature>
<accession>A0A4Y7SCT7</accession>
<feature type="chain" id="PRO_5021191512" evidence="2">
    <location>
        <begin position="19"/>
        <end position="269"/>
    </location>
</feature>
<evidence type="ECO:0000256" key="1">
    <source>
        <dbReference type="SAM" id="MobiDB-lite"/>
    </source>
</evidence>
<organism evidence="3 4">
    <name type="scientific">Coprinellus micaceus</name>
    <name type="common">Glistening ink-cap mushroom</name>
    <name type="synonym">Coprinus micaceus</name>
    <dbReference type="NCBI Taxonomy" id="71717"/>
    <lineage>
        <taxon>Eukaryota</taxon>
        <taxon>Fungi</taxon>
        <taxon>Dikarya</taxon>
        <taxon>Basidiomycota</taxon>
        <taxon>Agaricomycotina</taxon>
        <taxon>Agaricomycetes</taxon>
        <taxon>Agaricomycetidae</taxon>
        <taxon>Agaricales</taxon>
        <taxon>Agaricineae</taxon>
        <taxon>Psathyrellaceae</taxon>
        <taxon>Coprinellus</taxon>
    </lineage>
</organism>
<proteinExistence type="predicted"/>
<feature type="signal peptide" evidence="2">
    <location>
        <begin position="1"/>
        <end position="18"/>
    </location>
</feature>